<dbReference type="SUPFAM" id="SSF48295">
    <property type="entry name" value="TrpR-like"/>
    <property type="match status" value="1"/>
</dbReference>
<dbReference type="Proteomes" id="UP000198339">
    <property type="component" value="Unassembled WGS sequence"/>
</dbReference>
<protein>
    <submittedName>
        <fullName evidence="2">DnaA protein helix-turn-helix</fullName>
    </submittedName>
</protein>
<dbReference type="GO" id="GO:0005524">
    <property type="term" value="F:ATP binding"/>
    <property type="evidence" value="ECO:0007669"/>
    <property type="project" value="InterPro"/>
</dbReference>
<feature type="domain" description="Chromosomal replication initiator DnaA C-terminal" evidence="1">
    <location>
        <begin position="15"/>
        <end position="82"/>
    </location>
</feature>
<dbReference type="GO" id="GO:0006275">
    <property type="term" value="P:regulation of DNA replication"/>
    <property type="evidence" value="ECO:0007669"/>
    <property type="project" value="InterPro"/>
</dbReference>
<dbReference type="Gene3D" id="1.10.1750.10">
    <property type="match status" value="1"/>
</dbReference>
<dbReference type="InterPro" id="IPR010921">
    <property type="entry name" value="Trp_repressor/repl_initiator"/>
</dbReference>
<dbReference type="RefSeq" id="WP_089217092.1">
    <property type="nucleotide sequence ID" value="NZ_FZPA01000015.1"/>
</dbReference>
<dbReference type="EMBL" id="FZPA01000015">
    <property type="protein sequence ID" value="SNT19893.1"/>
    <property type="molecule type" value="Genomic_DNA"/>
</dbReference>
<evidence type="ECO:0000313" key="3">
    <source>
        <dbReference type="Proteomes" id="UP000198339"/>
    </source>
</evidence>
<dbReference type="CDD" id="cd06571">
    <property type="entry name" value="Bac_DnaA_C"/>
    <property type="match status" value="1"/>
</dbReference>
<dbReference type="GO" id="GO:0006270">
    <property type="term" value="P:DNA replication initiation"/>
    <property type="evidence" value="ECO:0007669"/>
    <property type="project" value="InterPro"/>
</dbReference>
<organism evidence="2 3">
    <name type="scientific">Sphingopyxis indica</name>
    <dbReference type="NCBI Taxonomy" id="436663"/>
    <lineage>
        <taxon>Bacteria</taxon>
        <taxon>Pseudomonadati</taxon>
        <taxon>Pseudomonadota</taxon>
        <taxon>Alphaproteobacteria</taxon>
        <taxon>Sphingomonadales</taxon>
        <taxon>Sphingomonadaceae</taxon>
        <taxon>Sphingopyxis</taxon>
    </lineage>
</organism>
<dbReference type="AlphaFoldDB" id="A0A239KQJ5"/>
<dbReference type="GO" id="GO:0043565">
    <property type="term" value="F:sequence-specific DNA binding"/>
    <property type="evidence" value="ECO:0007669"/>
    <property type="project" value="InterPro"/>
</dbReference>
<keyword evidence="3" id="KW-1185">Reference proteome</keyword>
<accession>A0A239KQJ5</accession>
<sequence length="83" mass="9529">MLPRWYRPPALTRYTGREIIARVAKLHDLTPEDITGPSRLAEHCEARFHVMRELRASGWSVSAIGRMLNRDHTTIVHGLRRAG</sequence>
<dbReference type="Pfam" id="PF08299">
    <property type="entry name" value="Bac_DnaA_C"/>
    <property type="match status" value="1"/>
</dbReference>
<gene>
    <name evidence="2" type="ORF">SAMN06295955_11581</name>
</gene>
<name>A0A239KQJ5_9SPHN</name>
<dbReference type="SMART" id="SM00760">
    <property type="entry name" value="Bac_DnaA_C"/>
    <property type="match status" value="1"/>
</dbReference>
<evidence type="ECO:0000313" key="2">
    <source>
        <dbReference type="EMBL" id="SNT19893.1"/>
    </source>
</evidence>
<evidence type="ECO:0000259" key="1">
    <source>
        <dbReference type="SMART" id="SM00760"/>
    </source>
</evidence>
<reference evidence="2 3" key="1">
    <citation type="submission" date="2017-06" db="EMBL/GenBank/DDBJ databases">
        <authorList>
            <person name="Kim H.J."/>
            <person name="Triplett B.A."/>
        </authorList>
    </citation>
    <scope>NUCLEOTIDE SEQUENCE [LARGE SCALE GENOMIC DNA]</scope>
    <source>
        <strain evidence="2 3">DS15</strain>
    </source>
</reference>
<proteinExistence type="predicted"/>
<dbReference type="InterPro" id="IPR013159">
    <property type="entry name" value="DnaA_C"/>
</dbReference>